<dbReference type="STRING" id="4540.A0A3L6QZU8"/>
<sequence>MPLMGPFSPGRLLLPAPLPWAHRVRRGLELLPLARSPSPRPRRGPWPRLLVLGELVPAEAAGRLLSSAAGSLIVALVSAPRKLQADELATVRALFQENTPFAVCITIH</sequence>
<proteinExistence type="predicted"/>
<organism evidence="1 2">
    <name type="scientific">Panicum miliaceum</name>
    <name type="common">Proso millet</name>
    <name type="synonym">Broomcorn millet</name>
    <dbReference type="NCBI Taxonomy" id="4540"/>
    <lineage>
        <taxon>Eukaryota</taxon>
        <taxon>Viridiplantae</taxon>
        <taxon>Streptophyta</taxon>
        <taxon>Embryophyta</taxon>
        <taxon>Tracheophyta</taxon>
        <taxon>Spermatophyta</taxon>
        <taxon>Magnoliopsida</taxon>
        <taxon>Liliopsida</taxon>
        <taxon>Poales</taxon>
        <taxon>Poaceae</taxon>
        <taxon>PACMAD clade</taxon>
        <taxon>Panicoideae</taxon>
        <taxon>Panicodae</taxon>
        <taxon>Paniceae</taxon>
        <taxon>Panicinae</taxon>
        <taxon>Panicum</taxon>
        <taxon>Panicum sect. Panicum</taxon>
    </lineage>
</organism>
<reference evidence="2" key="1">
    <citation type="journal article" date="2019" name="Nat. Commun.">
        <title>The genome of broomcorn millet.</title>
        <authorList>
            <person name="Zou C."/>
            <person name="Miki D."/>
            <person name="Li D."/>
            <person name="Tang Q."/>
            <person name="Xiao L."/>
            <person name="Rajput S."/>
            <person name="Deng P."/>
            <person name="Jia W."/>
            <person name="Huang R."/>
            <person name="Zhang M."/>
            <person name="Sun Y."/>
            <person name="Hu J."/>
            <person name="Fu X."/>
            <person name="Schnable P.S."/>
            <person name="Li F."/>
            <person name="Zhang H."/>
            <person name="Feng B."/>
            <person name="Zhu X."/>
            <person name="Liu R."/>
            <person name="Schnable J.C."/>
            <person name="Zhu J.-K."/>
            <person name="Zhang H."/>
        </authorList>
    </citation>
    <scope>NUCLEOTIDE SEQUENCE [LARGE SCALE GENOMIC DNA]</scope>
</reference>
<dbReference type="Proteomes" id="UP000275267">
    <property type="component" value="Unassembled WGS sequence"/>
</dbReference>
<dbReference type="AlphaFoldDB" id="A0A3L6QZU8"/>
<dbReference type="EMBL" id="PQIB02000010">
    <property type="protein sequence ID" value="RLM92515.1"/>
    <property type="molecule type" value="Genomic_DNA"/>
</dbReference>
<protein>
    <submittedName>
        <fullName evidence="1">Uncharacterized protein</fullName>
    </submittedName>
</protein>
<name>A0A3L6QZU8_PANMI</name>
<evidence type="ECO:0000313" key="2">
    <source>
        <dbReference type="Proteomes" id="UP000275267"/>
    </source>
</evidence>
<keyword evidence="2" id="KW-1185">Reference proteome</keyword>
<accession>A0A3L6QZU8</accession>
<gene>
    <name evidence="1" type="ORF">C2845_PM08G04320</name>
</gene>
<evidence type="ECO:0000313" key="1">
    <source>
        <dbReference type="EMBL" id="RLM92515.1"/>
    </source>
</evidence>
<comment type="caution">
    <text evidence="1">The sequence shown here is derived from an EMBL/GenBank/DDBJ whole genome shotgun (WGS) entry which is preliminary data.</text>
</comment>